<evidence type="ECO:0000313" key="1">
    <source>
        <dbReference type="EMBL" id="SON50947.1"/>
    </source>
</evidence>
<accession>A0A2N8ZGC7</accession>
<evidence type="ECO:0000313" key="2">
    <source>
        <dbReference type="Proteomes" id="UP000235828"/>
    </source>
</evidence>
<dbReference type="Proteomes" id="UP000235828">
    <property type="component" value="Chromosome A"/>
</dbReference>
<dbReference type="KEGG" id="vta:A2981"/>
<dbReference type="PROSITE" id="PS51257">
    <property type="entry name" value="PROKAR_LIPOPROTEIN"/>
    <property type="match status" value="1"/>
</dbReference>
<organism evidence="1 2">
    <name type="scientific">Vibrio tapetis subsp. tapetis</name>
    <dbReference type="NCBI Taxonomy" id="1671868"/>
    <lineage>
        <taxon>Bacteria</taxon>
        <taxon>Pseudomonadati</taxon>
        <taxon>Pseudomonadota</taxon>
        <taxon>Gammaproteobacteria</taxon>
        <taxon>Vibrionales</taxon>
        <taxon>Vibrionaceae</taxon>
        <taxon>Vibrio</taxon>
    </lineage>
</organism>
<sequence>MRCAPISAEAEAEAEAEAKSINLSSILVCAFGSCFYSL</sequence>
<dbReference type="EMBL" id="LT960611">
    <property type="protein sequence ID" value="SON50947.1"/>
    <property type="molecule type" value="Genomic_DNA"/>
</dbReference>
<gene>
    <name evidence="1" type="ORF">VTAP4600_A2981</name>
</gene>
<proteinExistence type="predicted"/>
<protein>
    <submittedName>
        <fullName evidence="1">Uncharacterized protein</fullName>
    </submittedName>
</protein>
<dbReference type="AlphaFoldDB" id="A0A2N8ZGC7"/>
<keyword evidence="2" id="KW-1185">Reference proteome</keyword>
<name>A0A2N8ZGC7_9VIBR</name>
<reference evidence="1 2" key="1">
    <citation type="submission" date="2017-10" db="EMBL/GenBank/DDBJ databases">
        <authorList>
            <person name="Banno H."/>
            <person name="Chua N.-H."/>
        </authorList>
    </citation>
    <scope>NUCLEOTIDE SEQUENCE [LARGE SCALE GENOMIC DNA]</scope>
    <source>
        <strain evidence="1">Vibrio tapetis CECT4600</strain>
    </source>
</reference>